<proteinExistence type="predicted"/>
<dbReference type="AlphaFoldDB" id="A0A1G9IS09"/>
<gene>
    <name evidence="2" type="ORF">SAMN05428953_13151</name>
</gene>
<dbReference type="InterPro" id="IPR011646">
    <property type="entry name" value="KAP_P-loop"/>
</dbReference>
<dbReference type="RefSeq" id="WP_091600253.1">
    <property type="nucleotide sequence ID" value="NZ_FNEE01000031.1"/>
</dbReference>
<feature type="domain" description="KAP NTPase" evidence="1">
    <location>
        <begin position="15"/>
        <end position="382"/>
    </location>
</feature>
<dbReference type="EMBL" id="FNEE01000031">
    <property type="protein sequence ID" value="SDL28109.1"/>
    <property type="molecule type" value="Genomic_DNA"/>
</dbReference>
<dbReference type="SUPFAM" id="SSF52540">
    <property type="entry name" value="P-loop containing nucleoside triphosphate hydrolases"/>
    <property type="match status" value="1"/>
</dbReference>
<keyword evidence="3" id="KW-1185">Reference proteome</keyword>
<evidence type="ECO:0000313" key="2">
    <source>
        <dbReference type="EMBL" id="SDL28109.1"/>
    </source>
</evidence>
<evidence type="ECO:0000313" key="3">
    <source>
        <dbReference type="Proteomes" id="UP000198894"/>
    </source>
</evidence>
<dbReference type="Pfam" id="PF07693">
    <property type="entry name" value="KAP_NTPase"/>
    <property type="match status" value="1"/>
</dbReference>
<sequence length="629" mass="68453">MIIADNETAIDYLYYETVAKTVVKLIRQKSKEPLTIGLHGDWGAGKSSTLLMIESAFKGQTDTLCVRFNGWLFEGYDDAKAVLIETIVAALLKERSGIAKVADKAWDVLKAVNWMKAARTAGSLAFTMATGIPGPDLIQGIGSIAGKVISDPKAYLTGDVFNKVMDGAAEHFKEAAPSETTPQRMHAFREDFEELLERAKVDRLIVLIDDLDRCLPQTAIATLEAIRLFLFVPNAAFVIAADEGMIEYAVRNHFPDLPAAAGPTSYARNYLEKLIQVPFRMPALGASETLVYLTLLLYLASGVSDSSVEFKSLLEVARKALQRPWLGTGFDRDKIKARLGSIPSDLDAALQLAAEITPILTEGAHGNPRQIKRFVNTMALRVEIASERGFQDDIKQSVLAKLMLAERFAPELFNAIARDASADGSKTISILERKVTSKGGKDADDDPMADWPNIEWVKRWAAITPPLNGIDLRPYVFVSRDRRTSAGIGVAGGPVEAMIERLATSTLGVTQVTKAEVAALTPEDANRVFQGLVTKIDQTEDLGKRPPAAEGLARLCGDRPELREPLVAFLGRLPVSKIGGWVVSGWGVAVEGPQAQEFAELVGEWATQTSNKPLSVVASLQLNPKSKRK</sequence>
<dbReference type="InterPro" id="IPR049673">
    <property type="entry name" value="QatA"/>
</dbReference>
<dbReference type="NCBIfam" id="NF041923">
    <property type="entry name" value="QatA"/>
    <property type="match status" value="1"/>
</dbReference>
<dbReference type="PANTHER" id="PTHR22674">
    <property type="entry name" value="NTPASE, KAP FAMILY P-LOOP DOMAIN-CONTAINING 1"/>
    <property type="match status" value="1"/>
</dbReference>
<evidence type="ECO:0000259" key="1">
    <source>
        <dbReference type="Pfam" id="PF07693"/>
    </source>
</evidence>
<dbReference type="InterPro" id="IPR052754">
    <property type="entry name" value="NTPase_KAP_P-loop"/>
</dbReference>
<protein>
    <submittedName>
        <fullName evidence="2">Predicted P-loop ATPase, KAP-like</fullName>
    </submittedName>
</protein>
<accession>A0A1G9IS09</accession>
<name>A0A1G9IS09_9HYPH</name>
<organism evidence="2 3">
    <name type="scientific">Mesorhizobium muleiense</name>
    <dbReference type="NCBI Taxonomy" id="1004279"/>
    <lineage>
        <taxon>Bacteria</taxon>
        <taxon>Pseudomonadati</taxon>
        <taxon>Pseudomonadota</taxon>
        <taxon>Alphaproteobacteria</taxon>
        <taxon>Hyphomicrobiales</taxon>
        <taxon>Phyllobacteriaceae</taxon>
        <taxon>Mesorhizobium</taxon>
    </lineage>
</organism>
<dbReference type="InterPro" id="IPR027417">
    <property type="entry name" value="P-loop_NTPase"/>
</dbReference>
<reference evidence="3" key="1">
    <citation type="submission" date="2016-10" db="EMBL/GenBank/DDBJ databases">
        <authorList>
            <person name="Varghese N."/>
            <person name="Submissions S."/>
        </authorList>
    </citation>
    <scope>NUCLEOTIDE SEQUENCE [LARGE SCALE GENOMIC DNA]</scope>
    <source>
        <strain evidence="3">CGMCC 1.11022</strain>
    </source>
</reference>
<dbReference type="Proteomes" id="UP000198894">
    <property type="component" value="Unassembled WGS sequence"/>
</dbReference>
<dbReference type="PANTHER" id="PTHR22674:SF6">
    <property type="entry name" value="NTPASE KAP FAMILY P-LOOP DOMAIN-CONTAINING PROTEIN 1"/>
    <property type="match status" value="1"/>
</dbReference>